<dbReference type="STRING" id="460265.Mnod_3758"/>
<dbReference type="SUPFAM" id="SSF46785">
    <property type="entry name" value="Winged helix' DNA-binding domain"/>
    <property type="match status" value="1"/>
</dbReference>
<dbReference type="AlphaFoldDB" id="B8IRC4"/>
<keyword evidence="6" id="KW-1185">Reference proteome</keyword>
<proteinExistence type="predicted"/>
<dbReference type="Gene3D" id="2.60.120.10">
    <property type="entry name" value="Jelly Rolls"/>
    <property type="match status" value="1"/>
</dbReference>
<dbReference type="GO" id="GO:0006355">
    <property type="term" value="P:regulation of DNA-templated transcription"/>
    <property type="evidence" value="ECO:0007669"/>
    <property type="project" value="InterPro"/>
</dbReference>
<dbReference type="PROSITE" id="PS51063">
    <property type="entry name" value="HTH_CRP_2"/>
    <property type="match status" value="1"/>
</dbReference>
<dbReference type="RefSeq" id="WP_015930320.1">
    <property type="nucleotide sequence ID" value="NC_011894.1"/>
</dbReference>
<keyword evidence="3" id="KW-0804">Transcription</keyword>
<evidence type="ECO:0000313" key="6">
    <source>
        <dbReference type="Proteomes" id="UP000008207"/>
    </source>
</evidence>
<dbReference type="SMART" id="SM00419">
    <property type="entry name" value="HTH_CRP"/>
    <property type="match status" value="1"/>
</dbReference>
<protein>
    <submittedName>
        <fullName evidence="5">Transcriptional regulator, Crp/Fnr family</fullName>
    </submittedName>
</protein>
<evidence type="ECO:0000259" key="4">
    <source>
        <dbReference type="PROSITE" id="PS51063"/>
    </source>
</evidence>
<feature type="domain" description="HTH crp-type" evidence="4">
    <location>
        <begin position="146"/>
        <end position="220"/>
    </location>
</feature>
<dbReference type="InterPro" id="IPR036390">
    <property type="entry name" value="WH_DNA-bd_sf"/>
</dbReference>
<name>B8IRC4_METNO</name>
<dbReference type="InterPro" id="IPR012318">
    <property type="entry name" value="HTH_CRP"/>
</dbReference>
<dbReference type="InterPro" id="IPR036388">
    <property type="entry name" value="WH-like_DNA-bd_sf"/>
</dbReference>
<sequence length="247" mass="27675">MATYLIRKLEHFTRLSGDDKQALERAASLRMRRLGSREDIIREGETPKRINLMLDGWGCRYKTLEDGRRQIAAFLLPGDLCDVPMFILSQMDHSISSLSPATVAEIPKEVILDIIDASPRLSRALWWNALVEEATQREWTMNLGRRDALERVAHLLCEVFIRLRCVGLTDGDSCELPATQAELGDATGLSTVHVNRTLQDLRARGLVVLKGKTLTIPDLAALQDIALFNANYLHLDHAGHELDANDP</sequence>
<dbReference type="Pfam" id="PF00027">
    <property type="entry name" value="cNMP_binding"/>
    <property type="match status" value="1"/>
</dbReference>
<dbReference type="CDD" id="cd00038">
    <property type="entry name" value="CAP_ED"/>
    <property type="match status" value="1"/>
</dbReference>
<evidence type="ECO:0000313" key="5">
    <source>
        <dbReference type="EMBL" id="ACL58664.1"/>
    </source>
</evidence>
<evidence type="ECO:0000256" key="2">
    <source>
        <dbReference type="ARBA" id="ARBA00023125"/>
    </source>
</evidence>
<dbReference type="Gene3D" id="1.10.10.10">
    <property type="entry name" value="Winged helix-like DNA-binding domain superfamily/Winged helix DNA-binding domain"/>
    <property type="match status" value="1"/>
</dbReference>
<reference evidence="5 6" key="1">
    <citation type="submission" date="2009-01" db="EMBL/GenBank/DDBJ databases">
        <title>Complete sequence of chromosome of Methylobacterium nodulans ORS 2060.</title>
        <authorList>
            <consortium name="US DOE Joint Genome Institute"/>
            <person name="Lucas S."/>
            <person name="Copeland A."/>
            <person name="Lapidus A."/>
            <person name="Glavina del Rio T."/>
            <person name="Dalin E."/>
            <person name="Tice H."/>
            <person name="Bruce D."/>
            <person name="Goodwin L."/>
            <person name="Pitluck S."/>
            <person name="Sims D."/>
            <person name="Brettin T."/>
            <person name="Detter J.C."/>
            <person name="Han C."/>
            <person name="Larimer F."/>
            <person name="Land M."/>
            <person name="Hauser L."/>
            <person name="Kyrpides N."/>
            <person name="Ivanova N."/>
            <person name="Marx C.J."/>
            <person name="Richardson P."/>
        </authorList>
    </citation>
    <scope>NUCLEOTIDE SEQUENCE [LARGE SCALE GENOMIC DNA]</scope>
    <source>
        <strain evidence="6">LMG 21967 / CNCM I-2342 / ORS 2060</strain>
    </source>
</reference>
<keyword evidence="2" id="KW-0238">DNA-binding</keyword>
<dbReference type="InterPro" id="IPR018490">
    <property type="entry name" value="cNMP-bd_dom_sf"/>
</dbReference>
<organism evidence="5 6">
    <name type="scientific">Methylobacterium nodulans (strain LMG 21967 / CNCM I-2342 / ORS 2060)</name>
    <dbReference type="NCBI Taxonomy" id="460265"/>
    <lineage>
        <taxon>Bacteria</taxon>
        <taxon>Pseudomonadati</taxon>
        <taxon>Pseudomonadota</taxon>
        <taxon>Alphaproteobacteria</taxon>
        <taxon>Hyphomicrobiales</taxon>
        <taxon>Methylobacteriaceae</taxon>
        <taxon>Methylobacterium</taxon>
    </lineage>
</organism>
<dbReference type="KEGG" id="mno:Mnod_3758"/>
<dbReference type="Pfam" id="PF13545">
    <property type="entry name" value="HTH_Crp_2"/>
    <property type="match status" value="1"/>
</dbReference>
<dbReference type="EMBL" id="CP001349">
    <property type="protein sequence ID" value="ACL58664.1"/>
    <property type="molecule type" value="Genomic_DNA"/>
</dbReference>
<gene>
    <name evidence="5" type="ordered locus">Mnod_3758</name>
</gene>
<dbReference type="InterPro" id="IPR000595">
    <property type="entry name" value="cNMP-bd_dom"/>
</dbReference>
<dbReference type="GO" id="GO:0003677">
    <property type="term" value="F:DNA binding"/>
    <property type="evidence" value="ECO:0007669"/>
    <property type="project" value="UniProtKB-KW"/>
</dbReference>
<evidence type="ECO:0000256" key="3">
    <source>
        <dbReference type="ARBA" id="ARBA00023163"/>
    </source>
</evidence>
<dbReference type="OrthoDB" id="7584044at2"/>
<dbReference type="Proteomes" id="UP000008207">
    <property type="component" value="Chromosome"/>
</dbReference>
<dbReference type="InterPro" id="IPR014710">
    <property type="entry name" value="RmlC-like_jellyroll"/>
</dbReference>
<keyword evidence="1" id="KW-0805">Transcription regulation</keyword>
<evidence type="ECO:0000256" key="1">
    <source>
        <dbReference type="ARBA" id="ARBA00023015"/>
    </source>
</evidence>
<dbReference type="eggNOG" id="COG0664">
    <property type="taxonomic scope" value="Bacteria"/>
</dbReference>
<dbReference type="SUPFAM" id="SSF51206">
    <property type="entry name" value="cAMP-binding domain-like"/>
    <property type="match status" value="1"/>
</dbReference>
<accession>B8IRC4</accession>
<dbReference type="HOGENOM" id="CLU_075053_0_0_5"/>